<comment type="function">
    <text evidence="1">Alpha-L-fucosidase is responsible for hydrolyzing the alpha-1,6-linked fucose joined to the reducing-end N-acetylglucosamine of the carbohydrate moieties of glycoproteins.</text>
</comment>
<keyword evidence="11" id="KW-1133">Transmembrane helix</keyword>
<dbReference type="EMBL" id="JABSTV010001249">
    <property type="protein sequence ID" value="KAH7963310.1"/>
    <property type="molecule type" value="Genomic_DNA"/>
</dbReference>
<keyword evidence="15" id="KW-1185">Reference proteome</keyword>
<evidence type="ECO:0000256" key="10">
    <source>
        <dbReference type="SAM" id="MobiDB-lite"/>
    </source>
</evidence>
<dbReference type="InterPro" id="IPR000933">
    <property type="entry name" value="Glyco_hydro_29"/>
</dbReference>
<dbReference type="InterPro" id="IPR016286">
    <property type="entry name" value="FUC_metazoa-typ"/>
</dbReference>
<dbReference type="SMART" id="SM00812">
    <property type="entry name" value="Alpha_L_fucos"/>
    <property type="match status" value="1"/>
</dbReference>
<dbReference type="AlphaFoldDB" id="A0A9D4Q3C1"/>
<keyword evidence="11" id="KW-0812">Transmembrane</keyword>
<evidence type="ECO:0000313" key="14">
    <source>
        <dbReference type="EMBL" id="KAH7963310.1"/>
    </source>
</evidence>
<dbReference type="SUPFAM" id="SSF51445">
    <property type="entry name" value="(Trans)glycosidases"/>
    <property type="match status" value="1"/>
</dbReference>
<feature type="domain" description="Alpha-L-fucosidase C-terminal" evidence="13">
    <location>
        <begin position="490"/>
        <end position="588"/>
    </location>
</feature>
<protein>
    <recommendedName>
        <fullName evidence="8">Putative alpha-L-fucosidase</fullName>
        <ecNumber evidence="3">3.2.1.51</ecNumber>
    </recommendedName>
    <alternativeName>
        <fullName evidence="9">Alpha-L-fucoside fucohydrolase</fullName>
    </alternativeName>
</protein>
<name>A0A9D4Q3C1_RHISA</name>
<evidence type="ECO:0000256" key="6">
    <source>
        <dbReference type="ARBA" id="ARBA00023180"/>
    </source>
</evidence>
<evidence type="ECO:0000256" key="4">
    <source>
        <dbReference type="ARBA" id="ARBA00022729"/>
    </source>
</evidence>
<evidence type="ECO:0000256" key="7">
    <source>
        <dbReference type="ARBA" id="ARBA00023295"/>
    </source>
</evidence>
<dbReference type="GO" id="GO:0004560">
    <property type="term" value="F:alpha-L-fucosidase activity"/>
    <property type="evidence" value="ECO:0007669"/>
    <property type="project" value="UniProtKB-EC"/>
</dbReference>
<evidence type="ECO:0000259" key="12">
    <source>
        <dbReference type="Pfam" id="PF01120"/>
    </source>
</evidence>
<keyword evidence="5" id="KW-0378">Hydrolase</keyword>
<feature type="region of interest" description="Disordered" evidence="10">
    <location>
        <begin position="1"/>
        <end position="74"/>
    </location>
</feature>
<dbReference type="PANTHER" id="PTHR10030">
    <property type="entry name" value="ALPHA-L-FUCOSIDASE"/>
    <property type="match status" value="1"/>
</dbReference>
<dbReference type="Pfam" id="PF16757">
    <property type="entry name" value="Fucosidase_C"/>
    <property type="match status" value="1"/>
</dbReference>
<keyword evidence="4" id="KW-0732">Signal</keyword>
<dbReference type="PANTHER" id="PTHR10030:SF37">
    <property type="entry name" value="ALPHA-L-FUCOSIDASE-RELATED"/>
    <property type="match status" value="1"/>
</dbReference>
<keyword evidence="6" id="KW-0325">Glycoprotein</keyword>
<evidence type="ECO:0000256" key="5">
    <source>
        <dbReference type="ARBA" id="ARBA00022801"/>
    </source>
</evidence>
<dbReference type="EC" id="3.2.1.51" evidence="3"/>
<organism evidence="14 15">
    <name type="scientific">Rhipicephalus sanguineus</name>
    <name type="common">Brown dog tick</name>
    <name type="synonym">Ixodes sanguineus</name>
    <dbReference type="NCBI Taxonomy" id="34632"/>
    <lineage>
        <taxon>Eukaryota</taxon>
        <taxon>Metazoa</taxon>
        <taxon>Ecdysozoa</taxon>
        <taxon>Arthropoda</taxon>
        <taxon>Chelicerata</taxon>
        <taxon>Arachnida</taxon>
        <taxon>Acari</taxon>
        <taxon>Parasitiformes</taxon>
        <taxon>Ixodida</taxon>
        <taxon>Ixodoidea</taxon>
        <taxon>Ixodidae</taxon>
        <taxon>Rhipicephalinae</taxon>
        <taxon>Rhipicephalus</taxon>
        <taxon>Rhipicephalus</taxon>
    </lineage>
</organism>
<evidence type="ECO:0000256" key="3">
    <source>
        <dbReference type="ARBA" id="ARBA00012662"/>
    </source>
</evidence>
<gene>
    <name evidence="14" type="ORF">HPB52_020533</name>
</gene>
<keyword evidence="7" id="KW-0326">Glycosidase</keyword>
<comment type="caution">
    <text evidence="14">The sequence shown here is derived from an EMBL/GenBank/DDBJ whole genome shotgun (WGS) entry which is preliminary data.</text>
</comment>
<dbReference type="Gene3D" id="2.60.40.1180">
    <property type="entry name" value="Golgi alpha-mannosidase II"/>
    <property type="match status" value="1"/>
</dbReference>
<comment type="similarity">
    <text evidence="2">Belongs to the glycosyl hydrolase 29 family.</text>
</comment>
<dbReference type="InterPro" id="IPR017853">
    <property type="entry name" value="GH"/>
</dbReference>
<reference evidence="14" key="1">
    <citation type="journal article" date="2020" name="Cell">
        <title>Large-Scale Comparative Analyses of Tick Genomes Elucidate Their Genetic Diversity and Vector Capacities.</title>
        <authorList>
            <consortium name="Tick Genome and Microbiome Consortium (TIGMIC)"/>
            <person name="Jia N."/>
            <person name="Wang J."/>
            <person name="Shi W."/>
            <person name="Du L."/>
            <person name="Sun Y."/>
            <person name="Zhan W."/>
            <person name="Jiang J.F."/>
            <person name="Wang Q."/>
            <person name="Zhang B."/>
            <person name="Ji P."/>
            <person name="Bell-Sakyi L."/>
            <person name="Cui X.M."/>
            <person name="Yuan T.T."/>
            <person name="Jiang B.G."/>
            <person name="Yang W.F."/>
            <person name="Lam T.T."/>
            <person name="Chang Q.C."/>
            <person name="Ding S.J."/>
            <person name="Wang X.J."/>
            <person name="Zhu J.G."/>
            <person name="Ruan X.D."/>
            <person name="Zhao L."/>
            <person name="Wei J.T."/>
            <person name="Ye R.Z."/>
            <person name="Que T.C."/>
            <person name="Du C.H."/>
            <person name="Zhou Y.H."/>
            <person name="Cheng J.X."/>
            <person name="Dai P.F."/>
            <person name="Guo W.B."/>
            <person name="Han X.H."/>
            <person name="Huang E.J."/>
            <person name="Li L.F."/>
            <person name="Wei W."/>
            <person name="Gao Y.C."/>
            <person name="Liu J.Z."/>
            <person name="Shao H.Z."/>
            <person name="Wang X."/>
            <person name="Wang C.C."/>
            <person name="Yang T.C."/>
            <person name="Huo Q.B."/>
            <person name="Li W."/>
            <person name="Chen H.Y."/>
            <person name="Chen S.E."/>
            <person name="Zhou L.G."/>
            <person name="Ni X.B."/>
            <person name="Tian J.H."/>
            <person name="Sheng Y."/>
            <person name="Liu T."/>
            <person name="Pan Y.S."/>
            <person name="Xia L.Y."/>
            <person name="Li J."/>
            <person name="Zhao F."/>
            <person name="Cao W.C."/>
        </authorList>
    </citation>
    <scope>NUCLEOTIDE SEQUENCE</scope>
    <source>
        <strain evidence="14">Rsan-2018</strain>
    </source>
</reference>
<evidence type="ECO:0000256" key="11">
    <source>
        <dbReference type="SAM" id="Phobius"/>
    </source>
</evidence>
<evidence type="ECO:0000259" key="13">
    <source>
        <dbReference type="Pfam" id="PF16757"/>
    </source>
</evidence>
<dbReference type="FunFam" id="3.20.20.80:FF:000027">
    <property type="entry name" value="Alpha-L-fucosidase"/>
    <property type="match status" value="1"/>
</dbReference>
<dbReference type="VEuPathDB" id="VectorBase:RSAN_048316"/>
<evidence type="ECO:0000256" key="1">
    <source>
        <dbReference type="ARBA" id="ARBA00004071"/>
    </source>
</evidence>
<evidence type="ECO:0000313" key="15">
    <source>
        <dbReference type="Proteomes" id="UP000821837"/>
    </source>
</evidence>
<dbReference type="GO" id="GO:0005764">
    <property type="term" value="C:lysosome"/>
    <property type="evidence" value="ECO:0007669"/>
    <property type="project" value="TreeGrafter"/>
</dbReference>
<feature type="transmembrane region" description="Helical" evidence="11">
    <location>
        <begin position="102"/>
        <end position="125"/>
    </location>
</feature>
<evidence type="ECO:0000256" key="9">
    <source>
        <dbReference type="ARBA" id="ARBA00081661"/>
    </source>
</evidence>
<dbReference type="PRINTS" id="PR00741">
    <property type="entry name" value="GLHYDRLASE29"/>
</dbReference>
<dbReference type="Gene3D" id="3.20.20.80">
    <property type="entry name" value="Glycosidases"/>
    <property type="match status" value="1"/>
</dbReference>
<feature type="domain" description="Glycoside hydrolase family 29 N-terminal" evidence="12">
    <location>
        <begin position="139"/>
        <end position="479"/>
    </location>
</feature>
<proteinExistence type="inferred from homology"/>
<dbReference type="Proteomes" id="UP000821837">
    <property type="component" value="Chromosome 3"/>
</dbReference>
<accession>A0A9D4Q3C1</accession>
<evidence type="ECO:0000256" key="8">
    <source>
        <dbReference type="ARBA" id="ARBA00074133"/>
    </source>
</evidence>
<keyword evidence="11" id="KW-0472">Membrane</keyword>
<dbReference type="Pfam" id="PF01120">
    <property type="entry name" value="Alpha_L_fucos"/>
    <property type="match status" value="1"/>
</dbReference>
<dbReference type="GO" id="GO:0016139">
    <property type="term" value="P:glycoside catabolic process"/>
    <property type="evidence" value="ECO:0007669"/>
    <property type="project" value="TreeGrafter"/>
</dbReference>
<sequence length="591" mass="66740">MEGSGEQVPKHVSGHSSVRERTVAKSRPQHGGELATDGSPRLPPPGAVVASKGSERDKTKRALKKQATAPPKKLPGEITASIQEAWKHYHWPDIRLSKASRLWICLVAVQVFVVLYIVLGLRAAVRAQNPMASLTQAPLSRYTADWNSLDLRPLPAWYDEAKVGVFVHWGVYSVPAFYSEWFWWHWQMNRTDAVVDFMAQNYRSDFTYAEFAPNFRAEFFDPHHWAHLFKKAGARYVVLTSKHHEGYTLWPSNVSWNWNARDVGPRRDLVGELARAVREAGGMRFGLYYSLYEWFNPFYQRDKDAGWTTDDYVRAKVTPELRDIVETYRPDVIWSDGDWEAPDTYWNSTHFLAWLYNDSPVRNSVVVNDRWGVNTSCRHGDVYACHDHYNPGKLVPHKWENAMPLDKGDLNTGGTWGYRRNVRVSQYLTIEELIYELVSTVSCNGNLLFNIGPASDGTISAAFEERLTQLGAWLDVNGEAVYGSRPWKHQKDPLASHVWYTSKHGVQASAGSTVYAFVLKWPTGSNLTLGALELIDAANITMLGVPNLRLSSVVQKTSGGARAALVVTLPRLTPDILPTPWAWVLKIEGAA</sequence>
<evidence type="ECO:0000256" key="2">
    <source>
        <dbReference type="ARBA" id="ARBA00007951"/>
    </source>
</evidence>
<dbReference type="InterPro" id="IPR031919">
    <property type="entry name" value="Fucosidase_C"/>
</dbReference>
<dbReference type="InterPro" id="IPR057739">
    <property type="entry name" value="Glyco_hydro_29_N"/>
</dbReference>
<dbReference type="InterPro" id="IPR013780">
    <property type="entry name" value="Glyco_hydro_b"/>
</dbReference>
<dbReference type="GO" id="GO:0006004">
    <property type="term" value="P:fucose metabolic process"/>
    <property type="evidence" value="ECO:0007669"/>
    <property type="project" value="InterPro"/>
</dbReference>
<reference evidence="14" key="2">
    <citation type="submission" date="2021-09" db="EMBL/GenBank/DDBJ databases">
        <authorList>
            <person name="Jia N."/>
            <person name="Wang J."/>
            <person name="Shi W."/>
            <person name="Du L."/>
            <person name="Sun Y."/>
            <person name="Zhan W."/>
            <person name="Jiang J."/>
            <person name="Wang Q."/>
            <person name="Zhang B."/>
            <person name="Ji P."/>
            <person name="Sakyi L.B."/>
            <person name="Cui X."/>
            <person name="Yuan T."/>
            <person name="Jiang B."/>
            <person name="Yang W."/>
            <person name="Lam T.T.-Y."/>
            <person name="Chang Q."/>
            <person name="Ding S."/>
            <person name="Wang X."/>
            <person name="Zhu J."/>
            <person name="Ruan X."/>
            <person name="Zhao L."/>
            <person name="Wei J."/>
            <person name="Que T."/>
            <person name="Du C."/>
            <person name="Cheng J."/>
            <person name="Dai P."/>
            <person name="Han X."/>
            <person name="Huang E."/>
            <person name="Gao Y."/>
            <person name="Liu J."/>
            <person name="Shao H."/>
            <person name="Ye R."/>
            <person name="Li L."/>
            <person name="Wei W."/>
            <person name="Wang X."/>
            <person name="Wang C."/>
            <person name="Huo Q."/>
            <person name="Li W."/>
            <person name="Guo W."/>
            <person name="Chen H."/>
            <person name="Chen S."/>
            <person name="Zhou L."/>
            <person name="Zhou L."/>
            <person name="Ni X."/>
            <person name="Tian J."/>
            <person name="Zhou Y."/>
            <person name="Sheng Y."/>
            <person name="Liu T."/>
            <person name="Pan Y."/>
            <person name="Xia L."/>
            <person name="Li J."/>
            <person name="Zhao F."/>
            <person name="Cao W."/>
        </authorList>
    </citation>
    <scope>NUCLEOTIDE SEQUENCE</scope>
    <source>
        <strain evidence="14">Rsan-2018</strain>
        <tissue evidence="14">Larvae</tissue>
    </source>
</reference>